<dbReference type="AlphaFoldDB" id="A0A2M9H7B8"/>
<comment type="caution">
    <text evidence="1">The sequence shown here is derived from an EMBL/GenBank/DDBJ whole genome shotgun (WGS) entry which is preliminary data.</text>
</comment>
<evidence type="ECO:0000313" key="2">
    <source>
        <dbReference type="Proteomes" id="UP000229095"/>
    </source>
</evidence>
<name>A0A2M9H7B8_9BIFI</name>
<keyword evidence="2" id="KW-1185">Reference proteome</keyword>
<gene>
    <name evidence="1" type="ORF">CS006_09075</name>
</gene>
<accession>A0A2M9H7B8</accession>
<dbReference type="OrthoDB" id="9892449at2"/>
<dbReference type="Proteomes" id="UP000229095">
    <property type="component" value="Unassembled WGS sequence"/>
</dbReference>
<protein>
    <submittedName>
        <fullName evidence="1">Uncharacterized protein</fullName>
    </submittedName>
</protein>
<dbReference type="RefSeq" id="WP_100511488.1">
    <property type="nucleotide sequence ID" value="NZ_PEBI01000004.1"/>
</dbReference>
<dbReference type="EMBL" id="PEBI01000004">
    <property type="protein sequence ID" value="PJM72702.1"/>
    <property type="molecule type" value="Genomic_DNA"/>
</dbReference>
<reference evidence="1 2" key="1">
    <citation type="submission" date="2017-10" db="EMBL/GenBank/DDBJ databases">
        <title>Draft genome sequences of strains TRE 1, TRE 9, TRE H and TRI 7, isolated from tamarins, belonging to four potential novel Bifidobacterium species.</title>
        <authorList>
            <person name="Mattarelli P."/>
            <person name="Modesto M."/>
            <person name="Puglisi E."/>
            <person name="Morelli L."/>
            <person name="Spezio C."/>
            <person name="Bonetti A."/>
            <person name="Sandri C."/>
        </authorList>
    </citation>
    <scope>NUCLEOTIDE SEQUENCE [LARGE SCALE GENOMIC DNA]</scope>
    <source>
        <strain evidence="2">TRE1</strain>
    </source>
</reference>
<sequence length="168" mass="19196">MVLILMLAFIAFCIFMAVKMTKRKNERKPADQSTGQGTTRTIPDSVLMNSPIIPYAPGRDLRNAPPNTVVMAPKESRYAGWIKQHTWFAFNEQGIIDTCCVCHKYVHKDDRFYVRCVDCKKVACKDCHYLCPYCFVARCDDCVRLGGLHGNDIMCPNVSWHGPMQREL</sequence>
<proteinExistence type="predicted"/>
<evidence type="ECO:0000313" key="1">
    <source>
        <dbReference type="EMBL" id="PJM72702.1"/>
    </source>
</evidence>
<organism evidence="1 2">
    <name type="scientific">Bifidobacterium primatium</name>
    <dbReference type="NCBI Taxonomy" id="2045438"/>
    <lineage>
        <taxon>Bacteria</taxon>
        <taxon>Bacillati</taxon>
        <taxon>Actinomycetota</taxon>
        <taxon>Actinomycetes</taxon>
        <taxon>Bifidobacteriales</taxon>
        <taxon>Bifidobacteriaceae</taxon>
        <taxon>Bifidobacterium</taxon>
    </lineage>
</organism>